<proteinExistence type="predicted"/>
<accession>A0A183JI27</accession>
<evidence type="ECO:0000313" key="3">
    <source>
        <dbReference type="WBParaSite" id="SCUD_0000235001-mRNA-1"/>
    </source>
</evidence>
<reference evidence="3" key="1">
    <citation type="submission" date="2016-06" db="UniProtKB">
        <authorList>
            <consortium name="WormBaseParasite"/>
        </authorList>
    </citation>
    <scope>IDENTIFICATION</scope>
</reference>
<evidence type="ECO:0000313" key="2">
    <source>
        <dbReference type="Proteomes" id="UP000279833"/>
    </source>
</evidence>
<keyword evidence="2" id="KW-1185">Reference proteome</keyword>
<sequence>MVTNSGRFFRWFIIHRVMISIKMISLQTDHSLNFRGNFCNSILSSTKSTDDFAS</sequence>
<evidence type="ECO:0000313" key="1">
    <source>
        <dbReference type="EMBL" id="VDO73933.1"/>
    </source>
</evidence>
<reference evidence="1 2" key="2">
    <citation type="submission" date="2018-11" db="EMBL/GenBank/DDBJ databases">
        <authorList>
            <consortium name="Pathogen Informatics"/>
        </authorList>
    </citation>
    <scope>NUCLEOTIDE SEQUENCE [LARGE SCALE GENOMIC DNA]</scope>
    <source>
        <strain evidence="1">Dakar</strain>
        <strain evidence="2">Dakar, Senegal</strain>
    </source>
</reference>
<name>A0A183JI27_9TREM</name>
<organism evidence="3">
    <name type="scientific">Schistosoma curassoni</name>
    <dbReference type="NCBI Taxonomy" id="6186"/>
    <lineage>
        <taxon>Eukaryota</taxon>
        <taxon>Metazoa</taxon>
        <taxon>Spiralia</taxon>
        <taxon>Lophotrochozoa</taxon>
        <taxon>Platyhelminthes</taxon>
        <taxon>Trematoda</taxon>
        <taxon>Digenea</taxon>
        <taxon>Strigeidida</taxon>
        <taxon>Schistosomatoidea</taxon>
        <taxon>Schistosomatidae</taxon>
        <taxon>Schistosoma</taxon>
    </lineage>
</organism>
<dbReference type="Proteomes" id="UP000279833">
    <property type="component" value="Unassembled WGS sequence"/>
</dbReference>
<protein>
    <submittedName>
        <fullName evidence="1 3">Uncharacterized protein</fullName>
    </submittedName>
</protein>
<dbReference type="EMBL" id="UZAK01002229">
    <property type="protein sequence ID" value="VDO73933.1"/>
    <property type="molecule type" value="Genomic_DNA"/>
</dbReference>
<dbReference type="AlphaFoldDB" id="A0A183JI27"/>
<gene>
    <name evidence="1" type="ORF">SCUD_LOCUS2351</name>
</gene>
<dbReference type="WBParaSite" id="SCUD_0000235001-mRNA-1">
    <property type="protein sequence ID" value="SCUD_0000235001-mRNA-1"/>
    <property type="gene ID" value="SCUD_0000235001"/>
</dbReference>